<evidence type="ECO:0000259" key="8">
    <source>
        <dbReference type="Pfam" id="PF23380"/>
    </source>
</evidence>
<feature type="domain" description="Oberon-like PHD finger" evidence="7">
    <location>
        <begin position="138"/>
        <end position="256"/>
    </location>
</feature>
<evidence type="ECO:0000256" key="4">
    <source>
        <dbReference type="ARBA" id="ARBA00022833"/>
    </source>
</evidence>
<evidence type="ECO:0000256" key="1">
    <source>
        <dbReference type="ARBA" id="ARBA00004123"/>
    </source>
</evidence>
<dbReference type="Pfam" id="PF07227">
    <property type="entry name" value="PHD_Oberon"/>
    <property type="match status" value="1"/>
</dbReference>
<dbReference type="PANTHER" id="PTHR46286">
    <property type="entry name" value="VIN3-LIKE PROTEIN 2-RELATED"/>
    <property type="match status" value="1"/>
</dbReference>
<keyword evidence="10" id="KW-1185">Reference proteome</keyword>
<protein>
    <submittedName>
        <fullName evidence="9">VIN3-like protein 2</fullName>
    </submittedName>
</protein>
<comment type="subcellular location">
    <subcellularLocation>
        <location evidence="1">Nucleus</location>
    </subcellularLocation>
</comment>
<reference evidence="9 10" key="1">
    <citation type="journal article" date="2022" name="Nat. Plants">
        <title>Genomes of leafy and leafless Platanthera orchids illuminate the evolution of mycoheterotrophy.</title>
        <authorList>
            <person name="Li M.H."/>
            <person name="Liu K.W."/>
            <person name="Li Z."/>
            <person name="Lu H.C."/>
            <person name="Ye Q.L."/>
            <person name="Zhang D."/>
            <person name="Wang J.Y."/>
            <person name="Li Y.F."/>
            <person name="Zhong Z.M."/>
            <person name="Liu X."/>
            <person name="Yu X."/>
            <person name="Liu D.K."/>
            <person name="Tu X.D."/>
            <person name="Liu B."/>
            <person name="Hao Y."/>
            <person name="Liao X.Y."/>
            <person name="Jiang Y.T."/>
            <person name="Sun W.H."/>
            <person name="Chen J."/>
            <person name="Chen Y.Q."/>
            <person name="Ai Y."/>
            <person name="Zhai J.W."/>
            <person name="Wu S.S."/>
            <person name="Zhou Z."/>
            <person name="Hsiao Y.Y."/>
            <person name="Wu W.L."/>
            <person name="Chen Y.Y."/>
            <person name="Lin Y.F."/>
            <person name="Hsu J.L."/>
            <person name="Li C.Y."/>
            <person name="Wang Z.W."/>
            <person name="Zhao X."/>
            <person name="Zhong W.Y."/>
            <person name="Ma X.K."/>
            <person name="Ma L."/>
            <person name="Huang J."/>
            <person name="Chen G.Z."/>
            <person name="Huang M.Z."/>
            <person name="Huang L."/>
            <person name="Peng D.H."/>
            <person name="Luo Y.B."/>
            <person name="Zou S.Q."/>
            <person name="Chen S.P."/>
            <person name="Lan S."/>
            <person name="Tsai W.C."/>
            <person name="Van de Peer Y."/>
            <person name="Liu Z.J."/>
        </authorList>
    </citation>
    <scope>NUCLEOTIDE SEQUENCE [LARGE SCALE GENOMIC DNA]</scope>
    <source>
        <strain evidence="9">Lor287</strain>
    </source>
</reference>
<dbReference type="GO" id="GO:0010048">
    <property type="term" value="P:vernalization response"/>
    <property type="evidence" value="ECO:0007669"/>
    <property type="project" value="InterPro"/>
</dbReference>
<dbReference type="GO" id="GO:0008270">
    <property type="term" value="F:zinc ion binding"/>
    <property type="evidence" value="ECO:0007669"/>
    <property type="project" value="UniProtKB-KW"/>
</dbReference>
<proteinExistence type="predicted"/>
<name>A0AAP0BIX6_9ASPA</name>
<evidence type="ECO:0000313" key="9">
    <source>
        <dbReference type="EMBL" id="KAK8940480.1"/>
    </source>
</evidence>
<keyword evidence="4" id="KW-0862">Zinc</keyword>
<dbReference type="GO" id="GO:0005634">
    <property type="term" value="C:nucleus"/>
    <property type="evidence" value="ECO:0007669"/>
    <property type="project" value="UniProtKB-SubCell"/>
</dbReference>
<dbReference type="InterPro" id="IPR032881">
    <property type="entry name" value="Oberon-like_PHD"/>
</dbReference>
<evidence type="ECO:0000256" key="2">
    <source>
        <dbReference type="ARBA" id="ARBA00022723"/>
    </source>
</evidence>
<feature type="compositionally biased region" description="Low complexity" evidence="6">
    <location>
        <begin position="89"/>
        <end position="99"/>
    </location>
</feature>
<accession>A0AAP0BIX6</accession>
<dbReference type="PANTHER" id="PTHR46286:SF6">
    <property type="entry name" value="OS08G0220600 PROTEIN"/>
    <property type="match status" value="1"/>
</dbReference>
<dbReference type="EMBL" id="JBBWWQ010000008">
    <property type="protein sequence ID" value="KAK8940480.1"/>
    <property type="molecule type" value="Genomic_DNA"/>
</dbReference>
<keyword evidence="5" id="KW-0539">Nucleus</keyword>
<sequence>MESIFSGFVIDPAKCNELSLEEKRELVHEISRWADNAPEILQSWTRRELLQLICAEMGKDRKYTGVTKPKMIEHLLRLVSQKNSKHSSNKSSISSSSLKCQNGTKKKRKKEQPLRAGNDMHSDLSNEGKEANTCNHVCQNLACSATLSRLDTYCKRCSCCICYQYDDNKDPSLWLVCNSDPPYCGDSCGVSCHLKCALKHEKAGILKSGCSQKLDGSFYCVFCGKINWLIGSWRKQLIIAKDARRVDVLCERLSLSDKILKGTERFKQLHNIVNAAVRKLKKEVGTLDRVSNVMARGIVNRLTVGAEIQKLCGYAVDSLDSMLSSSFDVMASAGLNIPAPFSSTKELGRWESKCSTQNHSGAGAKVPDLNCISSFLKKEHEIVEQPVIIQADSQRGSTNSSDNHLAIKVYKYEVENNESRVVPEAGAFITPSKPSIVLDAPGSANKKESAERDYEYCVKVIRWLECEGHMEKEFRVKFLTWFSLKATPQERRVEVIR</sequence>
<evidence type="ECO:0000256" key="3">
    <source>
        <dbReference type="ARBA" id="ARBA00022771"/>
    </source>
</evidence>
<evidence type="ECO:0000313" key="10">
    <source>
        <dbReference type="Proteomes" id="UP001418222"/>
    </source>
</evidence>
<dbReference type="Pfam" id="PF23380">
    <property type="entry name" value="VIN3_C"/>
    <property type="match status" value="1"/>
</dbReference>
<gene>
    <name evidence="9" type="primary">VIL2</name>
    <name evidence="9" type="ORF">KSP39_PZI010033</name>
</gene>
<evidence type="ECO:0000259" key="7">
    <source>
        <dbReference type="Pfam" id="PF07227"/>
    </source>
</evidence>
<dbReference type="InterPro" id="IPR044514">
    <property type="entry name" value="VIN3-like"/>
</dbReference>
<feature type="region of interest" description="Disordered" evidence="6">
    <location>
        <begin position="81"/>
        <end position="122"/>
    </location>
</feature>
<dbReference type="CDD" id="cd15521">
    <property type="entry name" value="PHD_VIN3_plant"/>
    <property type="match status" value="1"/>
</dbReference>
<dbReference type="AlphaFoldDB" id="A0AAP0BIX6"/>
<dbReference type="InterPro" id="IPR056990">
    <property type="entry name" value="VIN3-like_C"/>
</dbReference>
<keyword evidence="3" id="KW-0863">Zinc-finger</keyword>
<evidence type="ECO:0000256" key="6">
    <source>
        <dbReference type="SAM" id="MobiDB-lite"/>
    </source>
</evidence>
<feature type="domain" description="VIN3-like C-terminal" evidence="8">
    <location>
        <begin position="451"/>
        <end position="493"/>
    </location>
</feature>
<evidence type="ECO:0000256" key="5">
    <source>
        <dbReference type="ARBA" id="ARBA00023242"/>
    </source>
</evidence>
<keyword evidence="2" id="KW-0479">Metal-binding</keyword>
<organism evidence="9 10">
    <name type="scientific">Platanthera zijinensis</name>
    <dbReference type="NCBI Taxonomy" id="2320716"/>
    <lineage>
        <taxon>Eukaryota</taxon>
        <taxon>Viridiplantae</taxon>
        <taxon>Streptophyta</taxon>
        <taxon>Embryophyta</taxon>
        <taxon>Tracheophyta</taxon>
        <taxon>Spermatophyta</taxon>
        <taxon>Magnoliopsida</taxon>
        <taxon>Liliopsida</taxon>
        <taxon>Asparagales</taxon>
        <taxon>Orchidaceae</taxon>
        <taxon>Orchidoideae</taxon>
        <taxon>Orchideae</taxon>
        <taxon>Orchidinae</taxon>
        <taxon>Platanthera</taxon>
    </lineage>
</organism>
<dbReference type="Proteomes" id="UP001418222">
    <property type="component" value="Unassembled WGS sequence"/>
</dbReference>
<dbReference type="GO" id="GO:0040029">
    <property type="term" value="P:epigenetic regulation of gene expression"/>
    <property type="evidence" value="ECO:0007669"/>
    <property type="project" value="InterPro"/>
</dbReference>
<comment type="caution">
    <text evidence="9">The sequence shown here is derived from an EMBL/GenBank/DDBJ whole genome shotgun (WGS) entry which is preliminary data.</text>
</comment>